<proteinExistence type="predicted"/>
<gene>
    <name evidence="3" type="ORF">MUN68_008355</name>
    <name evidence="4" type="ORF">MUN68_008445</name>
</gene>
<name>A0ABY7S321_9FLAO</name>
<reference evidence="4 5" key="1">
    <citation type="submission" date="2023-01" db="EMBL/GenBank/DDBJ databases">
        <title>Psychroserpens ponticola sp. nov., isolated from seawater.</title>
        <authorList>
            <person name="Kristyanto S."/>
            <person name="Jung J."/>
            <person name="Kim J.M."/>
            <person name="Jeon C.O."/>
        </authorList>
    </citation>
    <scope>NUCLEOTIDE SEQUENCE [LARGE SCALE GENOMIC DNA]</scope>
    <source>
        <strain evidence="4 5">MSW6</strain>
    </source>
</reference>
<keyword evidence="1" id="KW-0547">Nucleotide-binding</keyword>
<evidence type="ECO:0000256" key="1">
    <source>
        <dbReference type="ARBA" id="ARBA00022741"/>
    </source>
</evidence>
<keyword evidence="4" id="KW-0648">Protein biosynthesis</keyword>
<dbReference type="RefSeq" id="WP_272792442.1">
    <property type="nucleotide sequence ID" value="NZ_CP116221.1"/>
</dbReference>
<evidence type="ECO:0000313" key="3">
    <source>
        <dbReference type="EMBL" id="WCO03507.1"/>
    </source>
</evidence>
<sequence>MKQTDFIAELEFLTTEQGGRNNPAHSGYRPHIEFDNYPDYLTSGQQTYIGQKTVELGTKVKAEIAIIGTEYFSKRLYKNMEFKFCEGSRTIGFGKIIEIINADLKCEDDIDQKTINLNLYPTDIKNRLKSDYRKNYGEAIWCIQKALISNKDFRSNRILRALIYTGNKDIVHLKKMIELARTDWRDLLLNAEYEHPNKRVRNFDNEFGKENIKASR</sequence>
<dbReference type="EMBL" id="CP116221">
    <property type="protein sequence ID" value="WCO03507.1"/>
    <property type="molecule type" value="Genomic_DNA"/>
</dbReference>
<keyword evidence="5" id="KW-1185">Reference proteome</keyword>
<dbReference type="SUPFAM" id="SSF50465">
    <property type="entry name" value="EF-Tu/eEF-1alpha/eIF2-gamma C-terminal domain"/>
    <property type="match status" value="1"/>
</dbReference>
<keyword evidence="2" id="KW-0342">GTP-binding</keyword>
<evidence type="ECO:0000256" key="2">
    <source>
        <dbReference type="ARBA" id="ARBA00023134"/>
    </source>
</evidence>
<dbReference type="GO" id="GO:0003746">
    <property type="term" value="F:translation elongation factor activity"/>
    <property type="evidence" value="ECO:0007669"/>
    <property type="project" value="UniProtKB-KW"/>
</dbReference>
<dbReference type="Proteomes" id="UP001202717">
    <property type="component" value="Chromosome"/>
</dbReference>
<evidence type="ECO:0000313" key="4">
    <source>
        <dbReference type="EMBL" id="WCO03523.1"/>
    </source>
</evidence>
<keyword evidence="4" id="KW-0251">Elongation factor</keyword>
<dbReference type="Gene3D" id="2.40.30.10">
    <property type="entry name" value="Translation factors"/>
    <property type="match status" value="1"/>
</dbReference>
<organism evidence="4 5">
    <name type="scientific">Psychroserpens ponticola</name>
    <dbReference type="NCBI Taxonomy" id="2932268"/>
    <lineage>
        <taxon>Bacteria</taxon>
        <taxon>Pseudomonadati</taxon>
        <taxon>Bacteroidota</taxon>
        <taxon>Flavobacteriia</taxon>
        <taxon>Flavobacteriales</taxon>
        <taxon>Flavobacteriaceae</taxon>
        <taxon>Psychroserpens</taxon>
    </lineage>
</organism>
<accession>A0ABY7S321</accession>
<dbReference type="EMBL" id="CP116221">
    <property type="protein sequence ID" value="WCO03523.1"/>
    <property type="molecule type" value="Genomic_DNA"/>
</dbReference>
<protein>
    <submittedName>
        <fullName evidence="4">Elongation factor Tu</fullName>
    </submittedName>
</protein>
<dbReference type="InterPro" id="IPR009001">
    <property type="entry name" value="Transl_elong_EF1A/Init_IF2_C"/>
</dbReference>
<evidence type="ECO:0000313" key="5">
    <source>
        <dbReference type="Proteomes" id="UP001202717"/>
    </source>
</evidence>